<dbReference type="EMBL" id="KX198613">
    <property type="protein sequence ID" value="ANO57432.1"/>
    <property type="molecule type" value="Genomic_DNA"/>
</dbReference>
<sequence>MIETNNPGHGFFGTYATKKGEEAARKAWAVAFEAIAAAVPSAKPEEVRNYLDSVYGRHTADEVLSGPSVAHQLQFRAARFRRHFAEIQRQTAQGHFED</sequence>
<reference evidence="1 2" key="1">
    <citation type="submission" date="2016-05" db="EMBL/GenBank/DDBJ databases">
        <title>Characterization and complete genome sequence analysis of two novel Pseudomonas aeruginosa bacteriophages from the Lake Baikal.</title>
        <authorList>
            <person name="Kabilov M.R."/>
            <person name="Sykilinda N.N."/>
            <person name="Bondar A.A."/>
            <person name="Gorshkova A.S."/>
            <person name="Kurochkina L.P."/>
            <person name="Mesyanzhinov V.V."/>
            <person name="Drukker V.V."/>
            <person name="Miroshnikov K.A."/>
        </authorList>
    </citation>
    <scope>NUCLEOTIDE SEQUENCE [LARGE SCALE GENOMIC DNA]</scope>
</reference>
<gene>
    <name evidence="1" type="ORF">AN14_36</name>
</gene>
<dbReference type="Proteomes" id="UP000221861">
    <property type="component" value="Segment"/>
</dbReference>
<evidence type="ECO:0000313" key="2">
    <source>
        <dbReference type="Proteomes" id="UP000221861"/>
    </source>
</evidence>
<evidence type="ECO:0000313" key="1">
    <source>
        <dbReference type="EMBL" id="ANO57432.1"/>
    </source>
</evidence>
<protein>
    <submittedName>
        <fullName evidence="1">Uncharacterized protein</fullName>
    </submittedName>
</protein>
<accession>A0A1B0Z059</accession>
<name>A0A1B0Z059_9CAUD</name>
<proteinExistence type="predicted"/>
<organism evidence="1 2">
    <name type="scientific">Pseudomonas phage AN14</name>
    <dbReference type="NCBI Taxonomy" id="1868597"/>
    <lineage>
        <taxon>Viruses</taxon>
        <taxon>Duplodnaviria</taxon>
        <taxon>Heunggongvirae</taxon>
        <taxon>Uroviricota</taxon>
        <taxon>Caudoviricetes</taxon>
        <taxon>Mesyanzhinovviridae</taxon>
        <taxon>Rabinowitzvirinae</taxon>
        <taxon>Yuavirus</taxon>
        <taxon>Yuavirus M6</taxon>
        <taxon>Pseudomonas virus M6</taxon>
    </lineage>
</organism>